<feature type="coiled-coil region" evidence="1">
    <location>
        <begin position="20"/>
        <end position="47"/>
    </location>
</feature>
<dbReference type="AlphaFoldDB" id="A0A7J9AFZ6"/>
<keyword evidence="1" id="KW-0175">Coiled coil</keyword>
<organism evidence="2 3">
    <name type="scientific">Gossypium laxum</name>
    <dbReference type="NCBI Taxonomy" id="34288"/>
    <lineage>
        <taxon>Eukaryota</taxon>
        <taxon>Viridiplantae</taxon>
        <taxon>Streptophyta</taxon>
        <taxon>Embryophyta</taxon>
        <taxon>Tracheophyta</taxon>
        <taxon>Spermatophyta</taxon>
        <taxon>Magnoliopsida</taxon>
        <taxon>eudicotyledons</taxon>
        <taxon>Gunneridae</taxon>
        <taxon>Pentapetalae</taxon>
        <taxon>rosids</taxon>
        <taxon>malvids</taxon>
        <taxon>Malvales</taxon>
        <taxon>Malvaceae</taxon>
        <taxon>Malvoideae</taxon>
        <taxon>Gossypium</taxon>
    </lineage>
</organism>
<protein>
    <submittedName>
        <fullName evidence="2">Uncharacterized protein</fullName>
    </submittedName>
</protein>
<sequence>MLKKFYVNSDPEFDPLSMPYNRNANTLKLYEDKLKELKEKLAEKSKIL</sequence>
<evidence type="ECO:0000256" key="1">
    <source>
        <dbReference type="SAM" id="Coils"/>
    </source>
</evidence>
<evidence type="ECO:0000313" key="2">
    <source>
        <dbReference type="EMBL" id="MBA0722842.1"/>
    </source>
</evidence>
<reference evidence="2 3" key="1">
    <citation type="journal article" date="2019" name="Genome Biol. Evol.">
        <title>Insights into the evolution of the New World diploid cottons (Gossypium, subgenus Houzingenia) based on genome sequencing.</title>
        <authorList>
            <person name="Grover C.E."/>
            <person name="Arick M.A. 2nd"/>
            <person name="Thrash A."/>
            <person name="Conover J.L."/>
            <person name="Sanders W.S."/>
            <person name="Peterson D.G."/>
            <person name="Frelichowski J.E."/>
            <person name="Scheffler J.A."/>
            <person name="Scheffler B.E."/>
            <person name="Wendel J.F."/>
        </authorList>
    </citation>
    <scope>NUCLEOTIDE SEQUENCE [LARGE SCALE GENOMIC DNA]</scope>
    <source>
        <strain evidence="2">4</strain>
        <tissue evidence="2">Leaf</tissue>
    </source>
</reference>
<dbReference type="EMBL" id="JABEZV010000010">
    <property type="protein sequence ID" value="MBA0722842.1"/>
    <property type="molecule type" value="Genomic_DNA"/>
</dbReference>
<proteinExistence type="predicted"/>
<feature type="non-terminal residue" evidence="2">
    <location>
        <position position="48"/>
    </location>
</feature>
<comment type="caution">
    <text evidence="2">The sequence shown here is derived from an EMBL/GenBank/DDBJ whole genome shotgun (WGS) entry which is preliminary data.</text>
</comment>
<name>A0A7J9AFZ6_9ROSI</name>
<keyword evidence="3" id="KW-1185">Reference proteome</keyword>
<dbReference type="Proteomes" id="UP000593574">
    <property type="component" value="Unassembled WGS sequence"/>
</dbReference>
<gene>
    <name evidence="2" type="ORF">Golax_003483</name>
</gene>
<evidence type="ECO:0000313" key="3">
    <source>
        <dbReference type="Proteomes" id="UP000593574"/>
    </source>
</evidence>
<accession>A0A7J9AFZ6</accession>